<organism evidence="1 2">
    <name type="scientific">Elysia chlorotica</name>
    <name type="common">Eastern emerald elysia</name>
    <name type="synonym">Sea slug</name>
    <dbReference type="NCBI Taxonomy" id="188477"/>
    <lineage>
        <taxon>Eukaryota</taxon>
        <taxon>Metazoa</taxon>
        <taxon>Spiralia</taxon>
        <taxon>Lophotrochozoa</taxon>
        <taxon>Mollusca</taxon>
        <taxon>Gastropoda</taxon>
        <taxon>Heterobranchia</taxon>
        <taxon>Euthyneura</taxon>
        <taxon>Panpulmonata</taxon>
        <taxon>Sacoglossa</taxon>
        <taxon>Placobranchoidea</taxon>
        <taxon>Plakobranchidae</taxon>
        <taxon>Elysia</taxon>
    </lineage>
</organism>
<feature type="non-terminal residue" evidence="1">
    <location>
        <position position="1"/>
    </location>
</feature>
<proteinExistence type="predicted"/>
<dbReference type="EMBL" id="RQTK01000268">
    <property type="protein sequence ID" value="RUS82858.1"/>
    <property type="molecule type" value="Genomic_DNA"/>
</dbReference>
<gene>
    <name evidence="1" type="ORF">EGW08_009380</name>
</gene>
<protein>
    <submittedName>
        <fullName evidence="1">Uncharacterized protein</fullName>
    </submittedName>
</protein>
<name>A0A433TMT5_ELYCH</name>
<dbReference type="AlphaFoldDB" id="A0A433TMT5"/>
<keyword evidence="2" id="KW-1185">Reference proteome</keyword>
<evidence type="ECO:0000313" key="1">
    <source>
        <dbReference type="EMBL" id="RUS82858.1"/>
    </source>
</evidence>
<dbReference type="Proteomes" id="UP000271974">
    <property type="component" value="Unassembled WGS sequence"/>
</dbReference>
<comment type="caution">
    <text evidence="1">The sequence shown here is derived from an EMBL/GenBank/DDBJ whole genome shotgun (WGS) entry which is preliminary data.</text>
</comment>
<evidence type="ECO:0000313" key="2">
    <source>
        <dbReference type="Proteomes" id="UP000271974"/>
    </source>
</evidence>
<feature type="non-terminal residue" evidence="1">
    <location>
        <position position="121"/>
    </location>
</feature>
<sequence length="121" mass="13276">EFLVCLPSRRGFRRAGVFPVLLAACGPGGEHGRVDRQRGLAEILVLQRRLGTHALGGVVREEPGQSDRDGENRQIKARVCQVGTEPVADHVVGVLVELDFLHARQLRDPRPDLLSRGSQVL</sequence>
<reference evidence="1 2" key="1">
    <citation type="submission" date="2019-01" db="EMBL/GenBank/DDBJ databases">
        <title>A draft genome assembly of the solar-powered sea slug Elysia chlorotica.</title>
        <authorList>
            <person name="Cai H."/>
            <person name="Li Q."/>
            <person name="Fang X."/>
            <person name="Li J."/>
            <person name="Curtis N.E."/>
            <person name="Altenburger A."/>
            <person name="Shibata T."/>
            <person name="Feng M."/>
            <person name="Maeda T."/>
            <person name="Schwartz J.A."/>
            <person name="Shigenobu S."/>
            <person name="Lundholm N."/>
            <person name="Nishiyama T."/>
            <person name="Yang H."/>
            <person name="Hasebe M."/>
            <person name="Li S."/>
            <person name="Pierce S.K."/>
            <person name="Wang J."/>
        </authorList>
    </citation>
    <scope>NUCLEOTIDE SEQUENCE [LARGE SCALE GENOMIC DNA]</scope>
    <source>
        <strain evidence="1">EC2010</strain>
        <tissue evidence="1">Whole organism of an adult</tissue>
    </source>
</reference>
<accession>A0A433TMT5</accession>